<dbReference type="Proteomes" id="UP000250991">
    <property type="component" value="Unassembled WGS sequence"/>
</dbReference>
<evidence type="ECO:0000256" key="1">
    <source>
        <dbReference type="SAM" id="SignalP"/>
    </source>
</evidence>
<dbReference type="CDD" id="cd16327">
    <property type="entry name" value="RseB"/>
    <property type="match status" value="1"/>
</dbReference>
<feature type="signal peptide" evidence="1">
    <location>
        <begin position="1"/>
        <end position="23"/>
    </location>
</feature>
<evidence type="ECO:0000259" key="2">
    <source>
        <dbReference type="Pfam" id="PF03888"/>
    </source>
</evidence>
<name>A0A2X3JU87_ECOLX</name>
<dbReference type="PANTHER" id="PTHR38782">
    <property type="match status" value="1"/>
</dbReference>
<dbReference type="Gene3D" id="2.50.20.10">
    <property type="entry name" value="Lipoprotein localisation LolA/LolB/LppX"/>
    <property type="match status" value="1"/>
</dbReference>
<feature type="domain" description="MucB/RseB N-terminal" evidence="2">
    <location>
        <begin position="29"/>
        <end position="189"/>
    </location>
</feature>
<sequence length="213" mass="24291">MKQLWFAMSLVTGSLLFSANASATPASGALLQQMNLASQSLNYELSFISIINRGVESLRYRHARLDNRLFAQLLQMDGPRGKWYSAAMKSAILNRDLNRSRLMAITLLILCHRSSIPISNAFLLTTTLSPSGATRIADRLCEVIRVVARDGTRYSYIVWMDIESKLPMRVDLLDRDGETLEQFRVIALTSIRISVAVCRRWRRQICRRCFLFL</sequence>
<reference evidence="3 4" key="1">
    <citation type="submission" date="2018-06" db="EMBL/GenBank/DDBJ databases">
        <authorList>
            <consortium name="Pathogen Informatics"/>
            <person name="Doyle S."/>
        </authorList>
    </citation>
    <scope>NUCLEOTIDE SEQUENCE [LARGE SCALE GENOMIC DNA]</scope>
    <source>
        <strain evidence="3 4">NCTC8009</strain>
    </source>
</reference>
<dbReference type="PANTHER" id="PTHR38782:SF1">
    <property type="entry name" value="SIGMA-E FACTOR REGULATORY PROTEIN RSEB"/>
    <property type="match status" value="1"/>
</dbReference>
<dbReference type="GO" id="GO:0045152">
    <property type="term" value="F:antisigma factor binding"/>
    <property type="evidence" value="ECO:0007669"/>
    <property type="project" value="TreeGrafter"/>
</dbReference>
<dbReference type="GO" id="GO:0032885">
    <property type="term" value="P:regulation of polysaccharide biosynthetic process"/>
    <property type="evidence" value="ECO:0007669"/>
    <property type="project" value="TreeGrafter"/>
</dbReference>
<accession>A0A2X3JU87</accession>
<proteinExistence type="predicted"/>
<keyword evidence="1" id="KW-0732">Signal</keyword>
<evidence type="ECO:0000313" key="3">
    <source>
        <dbReference type="EMBL" id="SQD02717.1"/>
    </source>
</evidence>
<dbReference type="AlphaFoldDB" id="A0A2X3JU87"/>
<dbReference type="InterPro" id="IPR033434">
    <property type="entry name" value="MucB/RseB_N"/>
</dbReference>
<dbReference type="GO" id="GO:0030288">
    <property type="term" value="C:outer membrane-bounded periplasmic space"/>
    <property type="evidence" value="ECO:0007669"/>
    <property type="project" value="TreeGrafter"/>
</dbReference>
<dbReference type="Pfam" id="PF03888">
    <property type="entry name" value="MucB_RseB"/>
    <property type="match status" value="1"/>
</dbReference>
<gene>
    <name evidence="3" type="primary">rseB</name>
    <name evidence="3" type="ORF">NCTC8009_03185</name>
</gene>
<protein>
    <submittedName>
        <fullName evidence="3">Sigma-E factor regulatory protein</fullName>
    </submittedName>
</protein>
<organism evidence="3 4">
    <name type="scientific">Escherichia coli</name>
    <dbReference type="NCBI Taxonomy" id="562"/>
    <lineage>
        <taxon>Bacteria</taxon>
        <taxon>Pseudomonadati</taxon>
        <taxon>Pseudomonadota</taxon>
        <taxon>Gammaproteobacteria</taxon>
        <taxon>Enterobacterales</taxon>
        <taxon>Enterobacteriaceae</taxon>
        <taxon>Escherichia</taxon>
    </lineage>
</organism>
<evidence type="ECO:0000313" key="4">
    <source>
        <dbReference type="Proteomes" id="UP000250991"/>
    </source>
</evidence>
<dbReference type="InterPro" id="IPR005588">
    <property type="entry name" value="MucB_RseB"/>
</dbReference>
<feature type="chain" id="PRO_5016050655" evidence="1">
    <location>
        <begin position="24"/>
        <end position="213"/>
    </location>
</feature>
<dbReference type="EMBL" id="UARW01000010">
    <property type="protein sequence ID" value="SQD02717.1"/>
    <property type="molecule type" value="Genomic_DNA"/>
</dbReference>